<dbReference type="PANTHER" id="PTHR43202:SF1">
    <property type="entry name" value="NICOTINATE PHOSPHORIBOSYLTRANSFERASE"/>
    <property type="match status" value="1"/>
</dbReference>
<dbReference type="Pfam" id="PF02749">
    <property type="entry name" value="QRPTase_N"/>
    <property type="match status" value="1"/>
</dbReference>
<protein>
    <recommendedName>
        <fullName evidence="2">nicotinate phosphoribosyltransferase</fullName>
        <ecNumber evidence="2">6.3.4.21</ecNumber>
    </recommendedName>
</protein>
<dbReference type="Gene3D" id="3.90.1170.20">
    <property type="entry name" value="Quinolinate phosphoribosyl transferase, N-terminal domain"/>
    <property type="match status" value="1"/>
</dbReference>
<feature type="domain" description="Quinolinate phosphoribosyl transferase C-terminal" evidence="8">
    <location>
        <begin position="113"/>
        <end position="301"/>
    </location>
</feature>
<sequence length="396" mass="44005">MFHLADPKDIKEGKITDVYFERTLQIIKAKKIDKRVAAEVRASQLPNSYPWAVLAGLDEVLTLFEGIKVNLWAMREGTFFHPLEPVLLIEGNYSDFAKYETPLLGFLCQASGVATRAARCKKAAGDKFIYHFGARRMHPGIAPMIDRACFIGGCDGVAVSKSAQELGEEPVGTIPHALILLVGDTLKATRFFHEIIEPGVKRVSLIDTLGDEKFEALKVAEGMGKDLFAIRIDTPSSSKGNFLQLLKEVRWELDLRGFDEVKLFVSGGIDEEEISQLDQVADAFGVGTWISNAPVIDFALDIVEVEGRPYAKKGKCSGKKEVWRCPSCYSTLILPRGKRAETCSCGGEMLPLLQPMVEEGKIIKKIPSPQRLRDYVLAQLQNYSLPTRRLEGRKET</sequence>
<evidence type="ECO:0000313" key="10">
    <source>
        <dbReference type="EMBL" id="TES85504.1"/>
    </source>
</evidence>
<dbReference type="InterPro" id="IPR035809">
    <property type="entry name" value="NAPRTase_arc-type"/>
</dbReference>
<dbReference type="GO" id="GO:0004514">
    <property type="term" value="F:nicotinate-nucleotide diphosphorylase (carboxylating) activity"/>
    <property type="evidence" value="ECO:0007669"/>
    <property type="project" value="InterPro"/>
</dbReference>
<dbReference type="InterPro" id="IPR022412">
    <property type="entry name" value="Quinolinate_PRibosylTrfase_N"/>
</dbReference>
<dbReference type="Gene3D" id="3.20.20.70">
    <property type="entry name" value="Aldolase class I"/>
    <property type="match status" value="1"/>
</dbReference>
<dbReference type="PIRSF" id="PIRSF000484">
    <property type="entry name" value="NAPRT"/>
    <property type="match status" value="1"/>
</dbReference>
<evidence type="ECO:0000256" key="6">
    <source>
        <dbReference type="ARBA" id="ARBA00022679"/>
    </source>
</evidence>
<keyword evidence="4 10" id="KW-0436">Ligase</keyword>
<feature type="domain" description="Quinolinate phosphoribosyl transferase N-terminal" evidence="9">
    <location>
        <begin position="17"/>
        <end position="111"/>
    </location>
</feature>
<dbReference type="InterPro" id="IPR053190">
    <property type="entry name" value="NAPRTase-like"/>
</dbReference>
<dbReference type="InterPro" id="IPR037128">
    <property type="entry name" value="Quinolinate_PRibosylTase_N_sf"/>
</dbReference>
<dbReference type="GO" id="GO:0009435">
    <property type="term" value="P:NAD+ biosynthetic process"/>
    <property type="evidence" value="ECO:0007669"/>
    <property type="project" value="UniProtKB-UniPathway"/>
</dbReference>
<dbReference type="CDD" id="cd01571">
    <property type="entry name" value="NAPRTase_B"/>
    <property type="match status" value="1"/>
</dbReference>
<dbReference type="Pfam" id="PF01729">
    <property type="entry name" value="QRPTase_C"/>
    <property type="match status" value="1"/>
</dbReference>
<evidence type="ECO:0000256" key="1">
    <source>
        <dbReference type="ARBA" id="ARBA00004952"/>
    </source>
</evidence>
<keyword evidence="6 10" id="KW-0808">Transferase</keyword>
<keyword evidence="3" id="KW-0597">Phosphoprotein</keyword>
<dbReference type="NCBIfam" id="NF006415">
    <property type="entry name" value="PRK08662.1"/>
    <property type="match status" value="1"/>
</dbReference>
<name>A0A523QIQ7_UNCAE</name>
<evidence type="ECO:0000256" key="5">
    <source>
        <dbReference type="ARBA" id="ARBA00022642"/>
    </source>
</evidence>
<comment type="catalytic activity">
    <reaction evidence="7">
        <text>5-phospho-alpha-D-ribose 1-diphosphate + nicotinate + ATP + H2O = nicotinate beta-D-ribonucleotide + ADP + phosphate + diphosphate</text>
        <dbReference type="Rhea" id="RHEA:36163"/>
        <dbReference type="ChEBI" id="CHEBI:15377"/>
        <dbReference type="ChEBI" id="CHEBI:30616"/>
        <dbReference type="ChEBI" id="CHEBI:32544"/>
        <dbReference type="ChEBI" id="CHEBI:33019"/>
        <dbReference type="ChEBI" id="CHEBI:43474"/>
        <dbReference type="ChEBI" id="CHEBI:57502"/>
        <dbReference type="ChEBI" id="CHEBI:58017"/>
        <dbReference type="ChEBI" id="CHEBI:456216"/>
        <dbReference type="EC" id="6.3.4.21"/>
    </reaction>
</comment>
<dbReference type="InterPro" id="IPR002638">
    <property type="entry name" value="Quinolinate_PRibosylTrfase_C"/>
</dbReference>
<dbReference type="Proteomes" id="UP000320781">
    <property type="component" value="Unassembled WGS sequence"/>
</dbReference>
<reference evidence="10 11" key="1">
    <citation type="submission" date="2019-03" db="EMBL/GenBank/DDBJ databases">
        <title>Metabolic potential of uncultured bacteria and archaea associated with petroleum seepage in deep-sea sediments.</title>
        <authorList>
            <person name="Dong X."/>
            <person name="Hubert C."/>
        </authorList>
    </citation>
    <scope>NUCLEOTIDE SEQUENCE [LARGE SCALE GENOMIC DNA]</scope>
    <source>
        <strain evidence="10">E44_bin92</strain>
    </source>
</reference>
<evidence type="ECO:0000256" key="4">
    <source>
        <dbReference type="ARBA" id="ARBA00022598"/>
    </source>
</evidence>
<accession>A0A523QIQ7</accession>
<dbReference type="SUPFAM" id="SSF54675">
    <property type="entry name" value="Nicotinate/Quinolinate PRTase N-terminal domain-like"/>
    <property type="match status" value="1"/>
</dbReference>
<dbReference type="InterPro" id="IPR036068">
    <property type="entry name" value="Nicotinate_pribotase-like_C"/>
</dbReference>
<comment type="caution">
    <text evidence="10">The sequence shown here is derived from an EMBL/GenBank/DDBJ whole genome shotgun (WGS) entry which is preliminary data.</text>
</comment>
<dbReference type="UniPathway" id="UPA00253">
    <property type="reaction ID" value="UER00457"/>
</dbReference>
<dbReference type="AlphaFoldDB" id="A0A523QIQ7"/>
<evidence type="ECO:0000259" key="8">
    <source>
        <dbReference type="Pfam" id="PF01729"/>
    </source>
</evidence>
<dbReference type="EC" id="6.3.4.21" evidence="2"/>
<dbReference type="PANTHER" id="PTHR43202">
    <property type="entry name" value="NICOTINATE-NUCLEOTIDE PYROPHOSPHORYLASE"/>
    <property type="match status" value="1"/>
</dbReference>
<dbReference type="EMBL" id="SOKU01000206">
    <property type="protein sequence ID" value="TES85504.1"/>
    <property type="molecule type" value="Genomic_DNA"/>
</dbReference>
<evidence type="ECO:0000256" key="2">
    <source>
        <dbReference type="ARBA" id="ARBA00013236"/>
    </source>
</evidence>
<evidence type="ECO:0000313" key="11">
    <source>
        <dbReference type="Proteomes" id="UP000320781"/>
    </source>
</evidence>
<gene>
    <name evidence="10" type="ORF">E3J95_04230</name>
</gene>
<evidence type="ECO:0000256" key="3">
    <source>
        <dbReference type="ARBA" id="ARBA00022553"/>
    </source>
</evidence>
<evidence type="ECO:0000259" key="9">
    <source>
        <dbReference type="Pfam" id="PF02749"/>
    </source>
</evidence>
<keyword evidence="10" id="KW-0328">Glycosyltransferase</keyword>
<proteinExistence type="predicted"/>
<dbReference type="InterPro" id="IPR007229">
    <property type="entry name" value="Nic_PRibTrfase-Fam"/>
</dbReference>
<keyword evidence="5" id="KW-0662">Pyridine nucleotide biosynthesis</keyword>
<dbReference type="InterPro" id="IPR013785">
    <property type="entry name" value="Aldolase_TIM"/>
</dbReference>
<comment type="pathway">
    <text evidence="1">Cofactor biosynthesis; NAD(+) biosynthesis; nicotinate D-ribonucleotide from nicotinate: step 1/1.</text>
</comment>
<dbReference type="SUPFAM" id="SSF51690">
    <property type="entry name" value="Nicotinate/Quinolinate PRTase C-terminal domain-like"/>
    <property type="match status" value="1"/>
</dbReference>
<evidence type="ECO:0000256" key="7">
    <source>
        <dbReference type="ARBA" id="ARBA00048668"/>
    </source>
</evidence>
<organism evidence="10 11">
    <name type="scientific">Aerophobetes bacterium</name>
    <dbReference type="NCBI Taxonomy" id="2030807"/>
    <lineage>
        <taxon>Bacteria</taxon>
        <taxon>Candidatus Aerophobota</taxon>
    </lineage>
</organism>
<dbReference type="GO" id="GO:0004516">
    <property type="term" value="F:nicotinate phosphoribosyltransferase activity"/>
    <property type="evidence" value="ECO:0007669"/>
    <property type="project" value="UniProtKB-EC"/>
</dbReference>